<feature type="region of interest" description="Disordered" evidence="1">
    <location>
        <begin position="22"/>
        <end position="44"/>
    </location>
</feature>
<dbReference type="RefSeq" id="WP_257722153.1">
    <property type="nucleotide sequence ID" value="NZ_CADFFM010000041.1"/>
</dbReference>
<evidence type="ECO:0000313" key="2">
    <source>
        <dbReference type="EMBL" id="MEO1755800.1"/>
    </source>
</evidence>
<protein>
    <submittedName>
        <fullName evidence="2">Uncharacterized protein</fullName>
    </submittedName>
</protein>
<name>A0ABV0DZE4_9BURK</name>
<proteinExistence type="predicted"/>
<sequence>MTFSNPAKGECATIATGPSASARQVYGAGGTSSRRLSARQSDVI</sequence>
<accession>A0ABV0DZE4</accession>
<feature type="compositionally biased region" description="Polar residues" evidence="1">
    <location>
        <begin position="31"/>
        <end position="44"/>
    </location>
</feature>
<evidence type="ECO:0000313" key="3">
    <source>
        <dbReference type="Proteomes" id="UP001462961"/>
    </source>
</evidence>
<gene>
    <name evidence="2" type="ORF">VOI32_17895</name>
</gene>
<keyword evidence="3" id="KW-1185">Reference proteome</keyword>
<dbReference type="Proteomes" id="UP001462961">
    <property type="component" value="Unassembled WGS sequence"/>
</dbReference>
<organism evidence="2 3">
    <name type="scientific">Paraburkholderia caribensis</name>
    <dbReference type="NCBI Taxonomy" id="75105"/>
    <lineage>
        <taxon>Bacteria</taxon>
        <taxon>Pseudomonadati</taxon>
        <taxon>Pseudomonadota</taxon>
        <taxon>Betaproteobacteria</taxon>
        <taxon>Burkholderiales</taxon>
        <taxon>Burkholderiaceae</taxon>
        <taxon>Paraburkholderia</taxon>
    </lineage>
</organism>
<comment type="caution">
    <text evidence="2">The sequence shown here is derived from an EMBL/GenBank/DDBJ whole genome shotgun (WGS) entry which is preliminary data.</text>
</comment>
<reference evidence="2 3" key="1">
    <citation type="submission" date="2024-01" db="EMBL/GenBank/DDBJ databases">
        <title>The diversity of rhizobia nodulating Mimosa spp. in eleven states of Brazil covering several biomes is determined by host plant, location, and edaphic factors.</title>
        <authorList>
            <person name="Rouws L."/>
            <person name="Barauna A."/>
            <person name="Beukes C."/>
            <person name="De Faria S.M."/>
            <person name="Gross E."/>
            <person name="Dos Reis Junior F.B."/>
            <person name="Simon M."/>
            <person name="Maluk M."/>
            <person name="Odee D.W."/>
            <person name="Kenicer G."/>
            <person name="Young J.P.W."/>
            <person name="Reis V.M."/>
            <person name="Zilli J."/>
            <person name="James E.K."/>
        </authorList>
    </citation>
    <scope>NUCLEOTIDE SEQUENCE [LARGE SCALE GENOMIC DNA]</scope>
    <source>
        <strain evidence="2 3">JHI1651</strain>
    </source>
</reference>
<evidence type="ECO:0000256" key="1">
    <source>
        <dbReference type="SAM" id="MobiDB-lite"/>
    </source>
</evidence>
<dbReference type="EMBL" id="JAYLVJ010000020">
    <property type="protein sequence ID" value="MEO1755800.1"/>
    <property type="molecule type" value="Genomic_DNA"/>
</dbReference>